<evidence type="ECO:0000256" key="5">
    <source>
        <dbReference type="ARBA" id="ARBA00023186"/>
    </source>
</evidence>
<dbReference type="SMART" id="SM00994">
    <property type="entry name" value="zf-C4_ClpX"/>
    <property type="match status" value="1"/>
</dbReference>
<evidence type="ECO:0000256" key="1">
    <source>
        <dbReference type="ARBA" id="ARBA00022723"/>
    </source>
</evidence>
<keyword evidence="9" id="KW-0645">Protease</keyword>
<keyword evidence="3 6" id="KW-0862">Zinc</keyword>
<dbReference type="NCBIfam" id="TIGR00382">
    <property type="entry name" value="clpX"/>
    <property type="match status" value="1"/>
</dbReference>
<feature type="domain" description="ClpX-type ZB" evidence="8">
    <location>
        <begin position="3"/>
        <end position="56"/>
    </location>
</feature>
<dbReference type="Pfam" id="PF06689">
    <property type="entry name" value="zf-C4_ClpX"/>
    <property type="match status" value="1"/>
</dbReference>
<dbReference type="SUPFAM" id="SSF57716">
    <property type="entry name" value="Glucocorticoid receptor-like (DNA-binding domain)"/>
    <property type="match status" value="1"/>
</dbReference>
<organism evidence="9 10">
    <name type="scientific">Comamonas sediminis</name>
    <dbReference type="NCBI Taxonomy" id="1783360"/>
    <lineage>
        <taxon>Bacteria</taxon>
        <taxon>Pseudomonadati</taxon>
        <taxon>Pseudomonadota</taxon>
        <taxon>Betaproteobacteria</taxon>
        <taxon>Burkholderiales</taxon>
        <taxon>Comamonadaceae</taxon>
        <taxon>Comamonas</taxon>
    </lineage>
</organism>
<dbReference type="GO" id="GO:0005524">
    <property type="term" value="F:ATP binding"/>
    <property type="evidence" value="ECO:0007669"/>
    <property type="project" value="UniProtKB-KW"/>
</dbReference>
<feature type="binding site" evidence="6 7">
    <location>
        <position position="15"/>
    </location>
    <ligand>
        <name>Zn(2+)</name>
        <dbReference type="ChEBI" id="CHEBI:29105"/>
    </ligand>
</feature>
<evidence type="ECO:0000256" key="7">
    <source>
        <dbReference type="PROSITE-ProRule" id="PRU01250"/>
    </source>
</evidence>
<dbReference type="PANTHER" id="PTHR48102">
    <property type="entry name" value="ATP-DEPENDENT CLP PROTEASE ATP-BINDING SUBUNIT CLPX-LIKE, MITOCHONDRIAL-RELATED"/>
    <property type="match status" value="1"/>
</dbReference>
<keyword evidence="10" id="KW-1185">Reference proteome</keyword>
<dbReference type="EMBL" id="JBGBDC010000008">
    <property type="protein sequence ID" value="MEY2253132.1"/>
    <property type="molecule type" value="Genomic_DNA"/>
</dbReference>
<sequence length="423" mass="45905">MAEKKGSSSEKTLYCSFCGKSQHEVKKLIAGPSVFICDECINLCNDIVRDEVAAEGKEGEKAKGNDLPTPAEIKATLDNYVIGQDPAKRTLAVAVYNHYKRLAHKDKAGKDDVELAKSNILLIGPTGSGKTLLAQTLARQLNVPFVMADATTLTEAGYVGEDVENIVQKLLQSCNYDVERAQRGIVYIDEIDKITRKADNPSITRDVSGEGVQQALLKLIEGTMASIPPQGGRKHPNQDFLQVDTTNILFICGGAFAGLEKVIENRSEASGIGFSATVKSKQQRSISEAFRDIEPEDLIKFGIIPELVGRLPVVTALAELSEDALVQILTQPKNALVKQYNKLLGMEGVELEVRPDALTAIAKKALARKTGARGLRSILEQSLMTTMFDLPTTDNVAKVVVEEATINEGKPPLLVYREAAKKA</sequence>
<keyword evidence="9" id="KW-0378">Hydrolase</keyword>
<keyword evidence="5 6" id="KW-0143">Chaperone</keyword>
<evidence type="ECO:0000256" key="2">
    <source>
        <dbReference type="ARBA" id="ARBA00022741"/>
    </source>
</evidence>
<comment type="function">
    <text evidence="6">ATP-dependent specificity component of the Clp protease. It directs the protease to specific substrates. Can perform chaperone functions in the absence of ClpP.</text>
</comment>
<dbReference type="InterPro" id="IPR010603">
    <property type="entry name" value="Znf_CppX_C4"/>
</dbReference>
<dbReference type="PANTHER" id="PTHR48102:SF7">
    <property type="entry name" value="ATP-DEPENDENT CLP PROTEASE ATP-BINDING SUBUNIT CLPX-LIKE, MITOCHONDRIAL"/>
    <property type="match status" value="1"/>
</dbReference>
<gene>
    <name evidence="6 9" type="primary">clpX</name>
    <name evidence="9" type="ORF">AB7A72_19085</name>
</gene>
<dbReference type="Pfam" id="PF07724">
    <property type="entry name" value="AAA_2"/>
    <property type="match status" value="1"/>
</dbReference>
<dbReference type="InterPro" id="IPR003959">
    <property type="entry name" value="ATPase_AAA_core"/>
</dbReference>
<comment type="caution">
    <text evidence="9">The sequence shown here is derived from an EMBL/GenBank/DDBJ whole genome shotgun (WGS) entry which is preliminary data.</text>
</comment>
<comment type="subunit">
    <text evidence="6">Component of the ClpX-ClpP complex. Forms a hexameric ring that, in the presence of ATP, binds to fourteen ClpP subunits assembled into a disk-like structure with a central cavity, resembling the structure of eukaryotic proteasomes.</text>
</comment>
<dbReference type="GO" id="GO:0006508">
    <property type="term" value="P:proteolysis"/>
    <property type="evidence" value="ECO:0007669"/>
    <property type="project" value="UniProtKB-KW"/>
</dbReference>
<dbReference type="InterPro" id="IPR059188">
    <property type="entry name" value="Znf_CLPX-like"/>
</dbReference>
<dbReference type="SMART" id="SM00382">
    <property type="entry name" value="AAA"/>
    <property type="match status" value="1"/>
</dbReference>
<dbReference type="CDD" id="cd19497">
    <property type="entry name" value="RecA-like_ClpX"/>
    <property type="match status" value="1"/>
</dbReference>
<dbReference type="PROSITE" id="PS51902">
    <property type="entry name" value="CLPX_ZB"/>
    <property type="match status" value="1"/>
</dbReference>
<evidence type="ECO:0000256" key="4">
    <source>
        <dbReference type="ARBA" id="ARBA00022840"/>
    </source>
</evidence>
<feature type="binding site" evidence="6 7">
    <location>
        <position position="40"/>
    </location>
    <ligand>
        <name>Zn(2+)</name>
        <dbReference type="ChEBI" id="CHEBI:29105"/>
    </ligand>
</feature>
<reference evidence="9 10" key="1">
    <citation type="journal article" date="2016" name="Int. J. Syst. Evol. Microbiol.">
        <title>Description of Comamonas sediminis sp. nov., isolated from lagoon sediments.</title>
        <authorList>
            <person name="Subhash Y."/>
            <person name="Bang J.J."/>
            <person name="You T.H."/>
            <person name="Lee S.S."/>
        </authorList>
    </citation>
    <scope>NUCLEOTIDE SEQUENCE [LARGE SCALE GENOMIC DNA]</scope>
    <source>
        <strain evidence="9 10">JCM 31169</strain>
    </source>
</reference>
<dbReference type="InterPro" id="IPR019489">
    <property type="entry name" value="Clp_ATPase_C"/>
</dbReference>
<dbReference type="NCBIfam" id="NF003745">
    <property type="entry name" value="PRK05342.1"/>
    <property type="match status" value="1"/>
</dbReference>
<dbReference type="Gene3D" id="1.10.8.60">
    <property type="match status" value="1"/>
</dbReference>
<dbReference type="Pfam" id="PF10431">
    <property type="entry name" value="ClpB_D2-small"/>
    <property type="match status" value="1"/>
</dbReference>
<dbReference type="InterPro" id="IPR046425">
    <property type="entry name" value="ClpX_bact"/>
</dbReference>
<dbReference type="RefSeq" id="WP_312530911.1">
    <property type="nucleotide sequence ID" value="NZ_JBGBDC010000008.1"/>
</dbReference>
<keyword evidence="4 6" id="KW-0067">ATP-binding</keyword>
<dbReference type="InterPro" id="IPR004487">
    <property type="entry name" value="Clp_protease_ATP-bd_su_ClpX"/>
</dbReference>
<dbReference type="HAMAP" id="MF_00175">
    <property type="entry name" value="ClpX"/>
    <property type="match status" value="1"/>
</dbReference>
<evidence type="ECO:0000259" key="8">
    <source>
        <dbReference type="PROSITE" id="PS51902"/>
    </source>
</evidence>
<dbReference type="InterPro" id="IPR038366">
    <property type="entry name" value="Znf_CppX_C4_sf"/>
</dbReference>
<proteinExistence type="inferred from homology"/>
<feature type="binding site" evidence="6 7">
    <location>
        <position position="18"/>
    </location>
    <ligand>
        <name>Zn(2+)</name>
        <dbReference type="ChEBI" id="CHEBI:29105"/>
    </ligand>
</feature>
<accession>A0ABV4B763</accession>
<dbReference type="Gene3D" id="6.20.220.10">
    <property type="entry name" value="ClpX chaperone, C4-type zinc finger domain"/>
    <property type="match status" value="1"/>
</dbReference>
<dbReference type="InterPro" id="IPR050052">
    <property type="entry name" value="ATP-dep_Clp_protease_ClpX"/>
</dbReference>
<dbReference type="SMART" id="SM01086">
    <property type="entry name" value="ClpB_D2-small"/>
    <property type="match status" value="1"/>
</dbReference>
<feature type="binding site" evidence="6">
    <location>
        <begin position="125"/>
        <end position="132"/>
    </location>
    <ligand>
        <name>ATP</name>
        <dbReference type="ChEBI" id="CHEBI:30616"/>
    </ligand>
</feature>
<evidence type="ECO:0000256" key="3">
    <source>
        <dbReference type="ARBA" id="ARBA00022833"/>
    </source>
</evidence>
<dbReference type="SUPFAM" id="SSF52540">
    <property type="entry name" value="P-loop containing nucleoside triphosphate hydrolases"/>
    <property type="match status" value="1"/>
</dbReference>
<evidence type="ECO:0000313" key="9">
    <source>
        <dbReference type="EMBL" id="MEY2253132.1"/>
    </source>
</evidence>
<evidence type="ECO:0000256" key="6">
    <source>
        <dbReference type="HAMAP-Rule" id="MF_00175"/>
    </source>
</evidence>
<dbReference type="Gene3D" id="3.40.50.300">
    <property type="entry name" value="P-loop containing nucleotide triphosphate hydrolases"/>
    <property type="match status" value="1"/>
</dbReference>
<dbReference type="InterPro" id="IPR003593">
    <property type="entry name" value="AAA+_ATPase"/>
</dbReference>
<comment type="similarity">
    <text evidence="6 7">Belongs to the ClpX chaperone family.</text>
</comment>
<dbReference type="Proteomes" id="UP001562178">
    <property type="component" value="Unassembled WGS sequence"/>
</dbReference>
<evidence type="ECO:0000313" key="10">
    <source>
        <dbReference type="Proteomes" id="UP001562178"/>
    </source>
</evidence>
<dbReference type="GO" id="GO:0008233">
    <property type="term" value="F:peptidase activity"/>
    <property type="evidence" value="ECO:0007669"/>
    <property type="project" value="UniProtKB-KW"/>
</dbReference>
<keyword evidence="1 6" id="KW-0479">Metal-binding</keyword>
<dbReference type="InterPro" id="IPR027417">
    <property type="entry name" value="P-loop_NTPase"/>
</dbReference>
<keyword evidence="2 6" id="KW-0547">Nucleotide-binding</keyword>
<name>A0ABV4B763_9BURK</name>
<feature type="binding site" evidence="6 7">
    <location>
        <position position="37"/>
    </location>
    <ligand>
        <name>Zn(2+)</name>
        <dbReference type="ChEBI" id="CHEBI:29105"/>
    </ligand>
</feature>
<protein>
    <recommendedName>
        <fullName evidence="6">ATP-dependent Clp protease ATP-binding subunit ClpX</fullName>
    </recommendedName>
</protein>